<evidence type="ECO:0000256" key="1">
    <source>
        <dbReference type="ARBA" id="ARBA00022679"/>
    </source>
</evidence>
<dbReference type="SUPFAM" id="SSF53335">
    <property type="entry name" value="S-adenosyl-L-methionine-dependent methyltransferases"/>
    <property type="match status" value="1"/>
</dbReference>
<dbReference type="GO" id="GO:0016740">
    <property type="term" value="F:transferase activity"/>
    <property type="evidence" value="ECO:0007669"/>
    <property type="project" value="UniProtKB-KW"/>
</dbReference>
<reference evidence="3 4" key="1">
    <citation type="journal article" date="2016" name="Nat. Commun.">
        <title>Thousands of microbial genomes shed light on interconnected biogeochemical processes in an aquifer system.</title>
        <authorList>
            <person name="Anantharaman K."/>
            <person name="Brown C.T."/>
            <person name="Hug L.A."/>
            <person name="Sharon I."/>
            <person name="Castelle C.J."/>
            <person name="Probst A.J."/>
            <person name="Thomas B.C."/>
            <person name="Singh A."/>
            <person name="Wilkins M.J."/>
            <person name="Karaoz U."/>
            <person name="Brodie E.L."/>
            <person name="Williams K.H."/>
            <person name="Hubbard S.S."/>
            <person name="Banfield J.F."/>
        </authorList>
    </citation>
    <scope>NUCLEOTIDE SEQUENCE [LARGE SCALE GENOMIC DNA]</scope>
</reference>
<gene>
    <name evidence="3" type="ORF">A3C17_02365</name>
</gene>
<dbReference type="EMBL" id="MGDX01000009">
    <property type="protein sequence ID" value="OGL71628.1"/>
    <property type="molecule type" value="Genomic_DNA"/>
</dbReference>
<sequence>MKNNYDTLATSYKKTDTKPDKQYSMLPTVVELADDLSGKIVLDIGCGSGFFANAFALSAKRVIGIDNSAEQIQMAKSGQPLNVDYRVADGLNSELPKADLVNAPFVLGYLESVEELKAFFASVYDCLSDGGRFITVIDTPSGSDLRKYGARKILHGSGEGVKLEIVLYNGDEEVCTLWATYHEPQTITQLLADVGFKEVAWHKPIVSQEGLEAMPDGFWDGYVNHCELGYVTALK</sequence>
<organism evidence="3 4">
    <name type="scientific">Candidatus Uhrbacteria bacterium RIFCSPHIGHO2_02_FULL_53_13</name>
    <dbReference type="NCBI Taxonomy" id="1802389"/>
    <lineage>
        <taxon>Bacteria</taxon>
        <taxon>Candidatus Uhriibacteriota</taxon>
    </lineage>
</organism>
<keyword evidence="1" id="KW-0808">Transferase</keyword>
<evidence type="ECO:0000313" key="4">
    <source>
        <dbReference type="Proteomes" id="UP000177097"/>
    </source>
</evidence>
<comment type="caution">
    <text evidence="3">The sequence shown here is derived from an EMBL/GenBank/DDBJ whole genome shotgun (WGS) entry which is preliminary data.</text>
</comment>
<accession>A0A1F7U1C3</accession>
<dbReference type="Pfam" id="PF13649">
    <property type="entry name" value="Methyltransf_25"/>
    <property type="match status" value="1"/>
</dbReference>
<dbReference type="Gene3D" id="3.40.50.150">
    <property type="entry name" value="Vaccinia Virus protein VP39"/>
    <property type="match status" value="1"/>
</dbReference>
<dbReference type="InterPro" id="IPR029063">
    <property type="entry name" value="SAM-dependent_MTases_sf"/>
</dbReference>
<name>A0A1F7U1C3_9BACT</name>
<protein>
    <recommendedName>
        <fullName evidence="2">Methyltransferase domain-containing protein</fullName>
    </recommendedName>
</protein>
<dbReference type="PANTHER" id="PTHR43861">
    <property type="entry name" value="TRANS-ACONITATE 2-METHYLTRANSFERASE-RELATED"/>
    <property type="match status" value="1"/>
</dbReference>
<proteinExistence type="predicted"/>
<dbReference type="AlphaFoldDB" id="A0A1F7U1C3"/>
<dbReference type="STRING" id="1802389.A3C17_02365"/>
<evidence type="ECO:0000313" key="3">
    <source>
        <dbReference type="EMBL" id="OGL71628.1"/>
    </source>
</evidence>
<dbReference type="CDD" id="cd02440">
    <property type="entry name" value="AdoMet_MTases"/>
    <property type="match status" value="1"/>
</dbReference>
<dbReference type="InterPro" id="IPR041698">
    <property type="entry name" value="Methyltransf_25"/>
</dbReference>
<evidence type="ECO:0000259" key="2">
    <source>
        <dbReference type="Pfam" id="PF13649"/>
    </source>
</evidence>
<dbReference type="Proteomes" id="UP000177097">
    <property type="component" value="Unassembled WGS sequence"/>
</dbReference>
<feature type="domain" description="Methyltransferase" evidence="2">
    <location>
        <begin position="41"/>
        <end position="131"/>
    </location>
</feature>